<evidence type="ECO:0000313" key="2">
    <source>
        <dbReference type="EMBL" id="KAA9374547.1"/>
    </source>
</evidence>
<dbReference type="Proteomes" id="UP000327011">
    <property type="component" value="Unassembled WGS sequence"/>
</dbReference>
<reference evidence="2 3" key="1">
    <citation type="submission" date="2019-09" db="EMBL/GenBank/DDBJ databases">
        <title>Screening of Novel Bioactive Compounds from Soil-Associated.</title>
        <authorList>
            <person name="Gong X."/>
        </authorList>
    </citation>
    <scope>NUCLEOTIDE SEQUENCE [LARGE SCALE GENOMIC DNA]</scope>
    <source>
        <strain evidence="2 3">Gxj-6</strain>
    </source>
</reference>
<dbReference type="AlphaFoldDB" id="A0A5J5JWQ9"/>
<dbReference type="RefSeq" id="WP_150938425.1">
    <property type="nucleotide sequence ID" value="NZ_VYTZ01000015.1"/>
</dbReference>
<protein>
    <recommendedName>
        <fullName evidence="4">Gas vesicle protein</fullName>
    </recommendedName>
</protein>
<keyword evidence="3" id="KW-1185">Reference proteome</keyword>
<evidence type="ECO:0000256" key="1">
    <source>
        <dbReference type="SAM" id="MobiDB-lite"/>
    </source>
</evidence>
<feature type="compositionally biased region" description="Basic and acidic residues" evidence="1">
    <location>
        <begin position="75"/>
        <end position="84"/>
    </location>
</feature>
<accession>A0A5J5JWQ9</accession>
<gene>
    <name evidence="2" type="ORF">F5972_30350</name>
</gene>
<comment type="caution">
    <text evidence="2">The sequence shown here is derived from an EMBL/GenBank/DDBJ whole genome shotgun (WGS) entry which is preliminary data.</text>
</comment>
<evidence type="ECO:0008006" key="4">
    <source>
        <dbReference type="Google" id="ProtNLM"/>
    </source>
</evidence>
<dbReference type="EMBL" id="VYTZ01000015">
    <property type="protein sequence ID" value="KAA9374547.1"/>
    <property type="molecule type" value="Genomic_DNA"/>
</dbReference>
<proteinExistence type="predicted"/>
<evidence type="ECO:0000313" key="3">
    <source>
        <dbReference type="Proteomes" id="UP000327011"/>
    </source>
</evidence>
<feature type="region of interest" description="Disordered" evidence="1">
    <location>
        <begin position="75"/>
        <end position="94"/>
    </location>
</feature>
<organism evidence="2 3">
    <name type="scientific">Microbispora cellulosiformans</name>
    <dbReference type="NCBI Taxonomy" id="2614688"/>
    <lineage>
        <taxon>Bacteria</taxon>
        <taxon>Bacillati</taxon>
        <taxon>Actinomycetota</taxon>
        <taxon>Actinomycetes</taxon>
        <taxon>Streptosporangiales</taxon>
        <taxon>Streptosporangiaceae</taxon>
        <taxon>Microbispora</taxon>
    </lineage>
</organism>
<sequence>MNVAADPVLQALVFAVDTTRGQMSVTLSVNGAVITGVLVSAEEYAAAVVAQIRRSRSGNGEGEGLEDFFTPVAEQARERRERHTAASLAGGSAPEPELPAYLHLVDAFTVTGDHLPQGPGATWRIRADDVSGWSVNPISAPGRRDS</sequence>
<name>A0A5J5JWQ9_9ACTN</name>